<evidence type="ECO:0000259" key="9">
    <source>
        <dbReference type="Pfam" id="PF04998"/>
    </source>
</evidence>
<dbReference type="GO" id="GO:0003899">
    <property type="term" value="F:DNA-directed RNA polymerase activity"/>
    <property type="evidence" value="ECO:0007669"/>
    <property type="project" value="UniProtKB-EC"/>
</dbReference>
<evidence type="ECO:0000313" key="10">
    <source>
        <dbReference type="EMBL" id="RZC76174.1"/>
    </source>
</evidence>
<feature type="compositionally biased region" description="Acidic residues" evidence="8">
    <location>
        <begin position="254"/>
        <end position="264"/>
    </location>
</feature>
<accession>A0A4Y7KS53</accession>
<keyword evidence="11" id="KW-1185">Reference proteome</keyword>
<dbReference type="STRING" id="3469.A0A4Y7KS53"/>
<dbReference type="GO" id="GO:0003677">
    <property type="term" value="F:DNA binding"/>
    <property type="evidence" value="ECO:0007669"/>
    <property type="project" value="InterPro"/>
</dbReference>
<sequence length="505" mass="55921">MEALHRSVHTCSSWHPSNYWLICQMYGKLLCLNTFHHAGRGDMNVTLGVPRLQEILMRASAKILSPAMICPFQKEKTENITHRLAAASNEIPSVGNIINSVEVQSLAAKFKKVTVADIIASMEVHLLPCFTHNGQVSTLYKLKIKVHQPEDFPPYMDIKLEDCMQTLDVLFVRELEDMIQSHLKLLSRINGIHEIDGGESGFVSETQLKEDEDESGKKSQQVGEDSDDNGEDDDDNEAEDLDGDAQKRKQQATDEIDYDEDGMEPEASVVENLDTDSDKGDDHISDGEAQASGAEDEQKSIPMPKKSKTEDAEGERKSIPIPKKSKTEEKKTGPDGNPKKVTKARGIAKKAAKNVYIRRPGTIQKCSAFEYKDPIYANEKDYQGEPALQTAVLRTYGVEAARATLLNEVKGVFKAYSIGVDIRHLSLIADYMTHEGSIRPFSRYGLAGSISLFSKMTFETAAKFIVDAAYHGEVDSLESASARICLGLPVKEEMGTGSFDVLQQI</sequence>
<evidence type="ECO:0000256" key="4">
    <source>
        <dbReference type="ARBA" id="ARBA00022679"/>
    </source>
</evidence>
<evidence type="ECO:0000256" key="8">
    <source>
        <dbReference type="SAM" id="MobiDB-lite"/>
    </source>
</evidence>
<feature type="domain" description="RNA polymerase Rpb1" evidence="9">
    <location>
        <begin position="30"/>
        <end position="446"/>
    </location>
</feature>
<comment type="similarity">
    <text evidence="1">Belongs to the RNA polymerase beta' chain family.</text>
</comment>
<name>A0A4Y7KS53_PAPSO</name>
<evidence type="ECO:0000256" key="5">
    <source>
        <dbReference type="ARBA" id="ARBA00022695"/>
    </source>
</evidence>
<evidence type="ECO:0000256" key="2">
    <source>
        <dbReference type="ARBA" id="ARBA00012418"/>
    </source>
</evidence>
<evidence type="ECO:0000256" key="3">
    <source>
        <dbReference type="ARBA" id="ARBA00022478"/>
    </source>
</evidence>
<feature type="compositionally biased region" description="Basic and acidic residues" evidence="8">
    <location>
        <begin position="276"/>
        <end position="286"/>
    </location>
</feature>
<dbReference type="GO" id="GO:0005736">
    <property type="term" value="C:RNA polymerase I complex"/>
    <property type="evidence" value="ECO:0007669"/>
    <property type="project" value="TreeGrafter"/>
</dbReference>
<evidence type="ECO:0000256" key="7">
    <source>
        <dbReference type="ARBA" id="ARBA00023163"/>
    </source>
</evidence>
<keyword evidence="4" id="KW-0808">Transferase</keyword>
<evidence type="ECO:0000256" key="1">
    <source>
        <dbReference type="ARBA" id="ARBA00006460"/>
    </source>
</evidence>
<feature type="region of interest" description="Disordered" evidence="8">
    <location>
        <begin position="207"/>
        <end position="345"/>
    </location>
</feature>
<dbReference type="PANTHER" id="PTHR19376:SF11">
    <property type="entry name" value="DNA-DIRECTED RNA POLYMERASE I SUBUNIT RPA1"/>
    <property type="match status" value="1"/>
</dbReference>
<dbReference type="InterPro" id="IPR045867">
    <property type="entry name" value="DNA-dir_RpoC_beta_prime"/>
</dbReference>
<dbReference type="Gene3D" id="1.10.150.390">
    <property type="match status" value="1"/>
</dbReference>
<evidence type="ECO:0000256" key="6">
    <source>
        <dbReference type="ARBA" id="ARBA00022833"/>
    </source>
</evidence>
<dbReference type="OMA" id="SMPMNER"/>
<dbReference type="PANTHER" id="PTHR19376">
    <property type="entry name" value="DNA-DIRECTED RNA POLYMERASE"/>
    <property type="match status" value="1"/>
</dbReference>
<dbReference type="Gramene" id="RZC76174">
    <property type="protein sequence ID" value="RZC76174"/>
    <property type="gene ID" value="C5167_000297"/>
</dbReference>
<dbReference type="GO" id="GO:0006351">
    <property type="term" value="P:DNA-templated transcription"/>
    <property type="evidence" value="ECO:0007669"/>
    <property type="project" value="InterPro"/>
</dbReference>
<organism evidence="10 11">
    <name type="scientific">Papaver somniferum</name>
    <name type="common">Opium poppy</name>
    <dbReference type="NCBI Taxonomy" id="3469"/>
    <lineage>
        <taxon>Eukaryota</taxon>
        <taxon>Viridiplantae</taxon>
        <taxon>Streptophyta</taxon>
        <taxon>Embryophyta</taxon>
        <taxon>Tracheophyta</taxon>
        <taxon>Spermatophyta</taxon>
        <taxon>Magnoliopsida</taxon>
        <taxon>Ranunculales</taxon>
        <taxon>Papaveraceae</taxon>
        <taxon>Papaveroideae</taxon>
        <taxon>Papaver</taxon>
    </lineage>
</organism>
<gene>
    <name evidence="10" type="ORF">C5167_000297</name>
</gene>
<dbReference type="Pfam" id="PF04998">
    <property type="entry name" value="RNA_pol_Rpb1_5"/>
    <property type="match status" value="1"/>
</dbReference>
<dbReference type="SUPFAM" id="SSF64484">
    <property type="entry name" value="beta and beta-prime subunits of DNA dependent RNA-polymerase"/>
    <property type="match status" value="1"/>
</dbReference>
<dbReference type="EC" id="2.7.7.6" evidence="2"/>
<protein>
    <recommendedName>
        <fullName evidence="2">DNA-directed RNA polymerase</fullName>
        <ecNumber evidence="2">2.7.7.6</ecNumber>
    </recommendedName>
</protein>
<keyword evidence="3" id="KW-0240">DNA-directed RNA polymerase</keyword>
<dbReference type="AlphaFoldDB" id="A0A4Y7KS53"/>
<keyword evidence="5" id="KW-0548">Nucleotidyltransferase</keyword>
<reference evidence="10 11" key="1">
    <citation type="journal article" date="2018" name="Science">
        <title>The opium poppy genome and morphinan production.</title>
        <authorList>
            <person name="Guo L."/>
            <person name="Winzer T."/>
            <person name="Yang X."/>
            <person name="Li Y."/>
            <person name="Ning Z."/>
            <person name="He Z."/>
            <person name="Teodor R."/>
            <person name="Lu Y."/>
            <person name="Bowser T.A."/>
            <person name="Graham I.A."/>
            <person name="Ye K."/>
        </authorList>
    </citation>
    <scope>NUCLEOTIDE SEQUENCE [LARGE SCALE GENOMIC DNA]</scope>
    <source>
        <strain evidence="11">cv. HN1</strain>
        <tissue evidence="10">Leaves</tissue>
    </source>
</reference>
<dbReference type="Proteomes" id="UP000316621">
    <property type="component" value="Chromosome 9"/>
</dbReference>
<keyword evidence="7" id="KW-0804">Transcription</keyword>
<dbReference type="Gene3D" id="3.30.70.2850">
    <property type="match status" value="1"/>
</dbReference>
<proteinExistence type="inferred from homology"/>
<feature type="compositionally biased region" description="Acidic residues" evidence="8">
    <location>
        <begin position="224"/>
        <end position="243"/>
    </location>
</feature>
<dbReference type="EMBL" id="CM010723">
    <property type="protein sequence ID" value="RZC76174.1"/>
    <property type="molecule type" value="Genomic_DNA"/>
</dbReference>
<evidence type="ECO:0000313" key="11">
    <source>
        <dbReference type="Proteomes" id="UP000316621"/>
    </source>
</evidence>
<keyword evidence="6" id="KW-0862">Zinc</keyword>
<dbReference type="InterPro" id="IPR007081">
    <property type="entry name" value="RNA_pol_Rpb1_5"/>
</dbReference>
<feature type="compositionally biased region" description="Basic and acidic residues" evidence="8">
    <location>
        <begin position="307"/>
        <end position="318"/>
    </location>
</feature>